<comment type="caution">
    <text evidence="1">The sequence shown here is derived from an EMBL/GenBank/DDBJ whole genome shotgun (WGS) entry which is preliminary data.</text>
</comment>
<gene>
    <name evidence="1" type="ORF">ILYODFUR_034100</name>
</gene>
<organism evidence="1 2">
    <name type="scientific">Ilyodon furcidens</name>
    <name type="common">goldbreast splitfin</name>
    <dbReference type="NCBI Taxonomy" id="33524"/>
    <lineage>
        <taxon>Eukaryota</taxon>
        <taxon>Metazoa</taxon>
        <taxon>Chordata</taxon>
        <taxon>Craniata</taxon>
        <taxon>Vertebrata</taxon>
        <taxon>Euteleostomi</taxon>
        <taxon>Actinopterygii</taxon>
        <taxon>Neopterygii</taxon>
        <taxon>Teleostei</taxon>
        <taxon>Neoteleostei</taxon>
        <taxon>Acanthomorphata</taxon>
        <taxon>Ovalentaria</taxon>
        <taxon>Atherinomorphae</taxon>
        <taxon>Cyprinodontiformes</taxon>
        <taxon>Goodeidae</taxon>
        <taxon>Ilyodon</taxon>
    </lineage>
</organism>
<sequence>MPDSSQVISAATQPPVAAWLTIYLQPGDSMKNLLHSSNKTCVSAARDSNSWVGLLTRGPDDSQGVCNDKVQQDVRLIGGNTLCYTTDAMDIPGTQCNVEKNRLMF</sequence>
<evidence type="ECO:0000313" key="2">
    <source>
        <dbReference type="Proteomes" id="UP001482620"/>
    </source>
</evidence>
<name>A0ABV0UPD2_9TELE</name>
<evidence type="ECO:0000313" key="1">
    <source>
        <dbReference type="EMBL" id="MEQ2246028.1"/>
    </source>
</evidence>
<accession>A0ABV0UPD2</accession>
<proteinExistence type="predicted"/>
<keyword evidence="2" id="KW-1185">Reference proteome</keyword>
<dbReference type="EMBL" id="JAHRIQ010075537">
    <property type="protein sequence ID" value="MEQ2246028.1"/>
    <property type="molecule type" value="Genomic_DNA"/>
</dbReference>
<dbReference type="Proteomes" id="UP001482620">
    <property type="component" value="Unassembled WGS sequence"/>
</dbReference>
<protein>
    <submittedName>
        <fullName evidence="1">Uncharacterized protein</fullName>
    </submittedName>
</protein>
<reference evidence="1 2" key="1">
    <citation type="submission" date="2021-06" db="EMBL/GenBank/DDBJ databases">
        <authorList>
            <person name="Palmer J.M."/>
        </authorList>
    </citation>
    <scope>NUCLEOTIDE SEQUENCE [LARGE SCALE GENOMIC DNA]</scope>
    <source>
        <strain evidence="2">if_2019</strain>
        <tissue evidence="1">Muscle</tissue>
    </source>
</reference>